<dbReference type="InterPro" id="IPR010496">
    <property type="entry name" value="AL/BT2_dom"/>
</dbReference>
<name>A0A1G9S6C8_9SPHI</name>
<dbReference type="Proteomes" id="UP000199226">
    <property type="component" value="Unassembled WGS sequence"/>
</dbReference>
<keyword evidence="3" id="KW-1185">Reference proteome</keyword>
<dbReference type="GO" id="GO:0016787">
    <property type="term" value="F:hydrolase activity"/>
    <property type="evidence" value="ECO:0007669"/>
    <property type="project" value="InterPro"/>
</dbReference>
<evidence type="ECO:0000313" key="3">
    <source>
        <dbReference type="Proteomes" id="UP000199226"/>
    </source>
</evidence>
<dbReference type="EMBL" id="FNHH01000009">
    <property type="protein sequence ID" value="SDM30315.1"/>
    <property type="molecule type" value="Genomic_DNA"/>
</dbReference>
<organism evidence="2 3">
    <name type="scientific">Daejeonella rubra</name>
    <dbReference type="NCBI Taxonomy" id="990371"/>
    <lineage>
        <taxon>Bacteria</taxon>
        <taxon>Pseudomonadati</taxon>
        <taxon>Bacteroidota</taxon>
        <taxon>Sphingobacteriia</taxon>
        <taxon>Sphingobacteriales</taxon>
        <taxon>Sphingobacteriaceae</taxon>
        <taxon>Daejeonella</taxon>
    </lineage>
</organism>
<evidence type="ECO:0000313" key="2">
    <source>
        <dbReference type="EMBL" id="SDM30315.1"/>
    </source>
</evidence>
<reference evidence="3" key="1">
    <citation type="submission" date="2016-10" db="EMBL/GenBank/DDBJ databases">
        <authorList>
            <person name="Varghese N."/>
            <person name="Submissions S."/>
        </authorList>
    </citation>
    <scope>NUCLEOTIDE SEQUENCE [LARGE SCALE GENOMIC DNA]</scope>
    <source>
        <strain evidence="3">DSM 24536</strain>
    </source>
</reference>
<proteinExistence type="predicted"/>
<sequence length="244" mass="28165">MYVNDTNFMNKYLLIFTLITISFSVRADDGRTDSPGKPKGEWISLFDGRSLKGWHLFNKTSEIKTWKIEDGALVCLGGKGPSGSGDIFTDQSFADFELRWEWKVDKGSNSGVFYHVLEDPKYKRAIETAPEYQIIDDINFPAKLEDSQKAGADYGMYTPSDIKQLKPIGEWNTSRIIFKNGHVEHWLNDIRIIKFKAWKKDWTKRKTEGKWKDYPDYGMSKAGLIGLQDHGNKAYFKNIEIREL</sequence>
<dbReference type="Pfam" id="PF06439">
    <property type="entry name" value="3keto-disac_hyd"/>
    <property type="match status" value="1"/>
</dbReference>
<protein>
    <recommendedName>
        <fullName evidence="1">3-keto-alpha-glucoside-1,2-lyase/3-keto-2-hydroxy-glucal hydratase domain-containing protein</fullName>
    </recommendedName>
</protein>
<dbReference type="STRING" id="990371.SAMN05421813_10965"/>
<dbReference type="Gene3D" id="2.60.120.560">
    <property type="entry name" value="Exo-inulinase, domain 1"/>
    <property type="match status" value="1"/>
</dbReference>
<accession>A0A1G9S6C8</accession>
<feature type="domain" description="3-keto-alpha-glucoside-1,2-lyase/3-keto-2-hydroxy-glucal hydratase" evidence="1">
    <location>
        <begin position="41"/>
        <end position="242"/>
    </location>
</feature>
<dbReference type="AlphaFoldDB" id="A0A1G9S6C8"/>
<evidence type="ECO:0000259" key="1">
    <source>
        <dbReference type="Pfam" id="PF06439"/>
    </source>
</evidence>
<gene>
    <name evidence="2" type="ORF">SAMN05421813_10965</name>
</gene>